<dbReference type="InterPro" id="IPR000086">
    <property type="entry name" value="NUDIX_hydrolase_dom"/>
</dbReference>
<dbReference type="PRINTS" id="PR00502">
    <property type="entry name" value="NUDIXFAMILY"/>
</dbReference>
<dbReference type="RefSeq" id="WP_215923026.1">
    <property type="nucleotide sequence ID" value="NZ_JAHKNI010000017.1"/>
</dbReference>
<sequence>MTKSTVAESIRRNIADFSRVAAEGGRAAAVVICVIDDPAEPHLLMIRRAFRGMNGGQWALPGGKIDPGETAEAAGRREVSEEIGLELGESEIVGALDDFVTDSGFVMTPFIAVTPAPVQPRRNPAEVDSIHRIPLARLVQDDLPRWTPAPSGPPLLQMPLRRNMIVHAPTGAILYQFREVALLGRDTRVADLRQPEFTRE</sequence>
<keyword evidence="3" id="KW-0479">Metal-binding</keyword>
<dbReference type="Gene3D" id="3.90.79.10">
    <property type="entry name" value="Nucleoside Triphosphate Pyrophosphohydrolase"/>
    <property type="match status" value="1"/>
</dbReference>
<evidence type="ECO:0000313" key="8">
    <source>
        <dbReference type="EMBL" id="MBU3066954.1"/>
    </source>
</evidence>
<comment type="cofactor">
    <cofactor evidence="2">
        <name>Mg(2+)</name>
        <dbReference type="ChEBI" id="CHEBI:18420"/>
    </cofactor>
</comment>
<dbReference type="PROSITE" id="PS51462">
    <property type="entry name" value="NUDIX"/>
    <property type="match status" value="1"/>
</dbReference>
<evidence type="ECO:0000256" key="2">
    <source>
        <dbReference type="ARBA" id="ARBA00001946"/>
    </source>
</evidence>
<dbReference type="SUPFAM" id="SSF55811">
    <property type="entry name" value="Nudix"/>
    <property type="match status" value="1"/>
</dbReference>
<dbReference type="PANTHER" id="PTHR12992:SF11">
    <property type="entry name" value="MITOCHONDRIAL COENZYME A DIPHOSPHATASE NUDT8"/>
    <property type="match status" value="1"/>
</dbReference>
<evidence type="ECO:0000256" key="3">
    <source>
        <dbReference type="ARBA" id="ARBA00022723"/>
    </source>
</evidence>
<dbReference type="PANTHER" id="PTHR12992">
    <property type="entry name" value="NUDIX HYDROLASE"/>
    <property type="match status" value="1"/>
</dbReference>
<comment type="caution">
    <text evidence="8">The sequence shown here is derived from an EMBL/GenBank/DDBJ whole genome shotgun (WGS) entry which is preliminary data.</text>
</comment>
<dbReference type="InterPro" id="IPR015797">
    <property type="entry name" value="NUDIX_hydrolase-like_dom_sf"/>
</dbReference>
<protein>
    <submittedName>
        <fullName evidence="8">CoA pyrophosphatase</fullName>
    </submittedName>
</protein>
<accession>A0ABS6B9J6</accession>
<keyword evidence="6" id="KW-0464">Manganese</keyword>
<evidence type="ECO:0000256" key="6">
    <source>
        <dbReference type="ARBA" id="ARBA00023211"/>
    </source>
</evidence>
<name>A0ABS6B9J6_9NOCA</name>
<dbReference type="InterPro" id="IPR020476">
    <property type="entry name" value="Nudix_hydrolase"/>
</dbReference>
<keyword evidence="9" id="KW-1185">Reference proteome</keyword>
<dbReference type="CDD" id="cd03426">
    <property type="entry name" value="NUDIX_CoAse_Nudt7"/>
    <property type="match status" value="1"/>
</dbReference>
<comment type="cofactor">
    <cofactor evidence="1">
        <name>Mn(2+)</name>
        <dbReference type="ChEBI" id="CHEBI:29035"/>
    </cofactor>
</comment>
<evidence type="ECO:0000256" key="5">
    <source>
        <dbReference type="ARBA" id="ARBA00022842"/>
    </source>
</evidence>
<evidence type="ECO:0000256" key="1">
    <source>
        <dbReference type="ARBA" id="ARBA00001936"/>
    </source>
</evidence>
<dbReference type="Proteomes" id="UP000733379">
    <property type="component" value="Unassembled WGS sequence"/>
</dbReference>
<evidence type="ECO:0000256" key="4">
    <source>
        <dbReference type="ARBA" id="ARBA00022801"/>
    </source>
</evidence>
<proteinExistence type="predicted"/>
<dbReference type="EMBL" id="JAHKNI010000017">
    <property type="protein sequence ID" value="MBU3066954.1"/>
    <property type="molecule type" value="Genomic_DNA"/>
</dbReference>
<evidence type="ECO:0000313" key="9">
    <source>
        <dbReference type="Proteomes" id="UP000733379"/>
    </source>
</evidence>
<dbReference type="Pfam" id="PF00293">
    <property type="entry name" value="NUDIX"/>
    <property type="match status" value="1"/>
</dbReference>
<feature type="domain" description="Nudix hydrolase" evidence="7">
    <location>
        <begin position="25"/>
        <end position="157"/>
    </location>
</feature>
<organism evidence="8 9">
    <name type="scientific">Nocardia albiluteola</name>
    <dbReference type="NCBI Taxonomy" id="2842303"/>
    <lineage>
        <taxon>Bacteria</taxon>
        <taxon>Bacillati</taxon>
        <taxon>Actinomycetota</taxon>
        <taxon>Actinomycetes</taxon>
        <taxon>Mycobacteriales</taxon>
        <taxon>Nocardiaceae</taxon>
        <taxon>Nocardia</taxon>
    </lineage>
</organism>
<evidence type="ECO:0000259" key="7">
    <source>
        <dbReference type="PROSITE" id="PS51462"/>
    </source>
</evidence>
<keyword evidence="5" id="KW-0460">Magnesium</keyword>
<dbReference type="InterPro" id="IPR045121">
    <property type="entry name" value="CoAse"/>
</dbReference>
<gene>
    <name evidence="8" type="ORF">KO481_36210</name>
</gene>
<keyword evidence="4" id="KW-0378">Hydrolase</keyword>
<reference evidence="8 9" key="1">
    <citation type="submission" date="2021-06" db="EMBL/GenBank/DDBJ databases">
        <title>Actinomycetes sequencing.</title>
        <authorList>
            <person name="Shan Q."/>
        </authorList>
    </citation>
    <scope>NUCLEOTIDE SEQUENCE [LARGE SCALE GENOMIC DNA]</scope>
    <source>
        <strain evidence="8 9">NEAU-G5</strain>
    </source>
</reference>